<dbReference type="SUPFAM" id="SSF54637">
    <property type="entry name" value="Thioesterase/thiol ester dehydrase-isomerase"/>
    <property type="match status" value="1"/>
</dbReference>
<dbReference type="Proteomes" id="UP000326287">
    <property type="component" value="Chromosome"/>
</dbReference>
<proteinExistence type="predicted"/>
<protein>
    <submittedName>
        <fullName evidence="2">Acyl dehydratase</fullName>
    </submittedName>
</protein>
<dbReference type="AlphaFoldDB" id="A0A5P9NIU8"/>
<dbReference type="KEGG" id="halc:EY643_08530"/>
<accession>A0A5P9NIU8</accession>
<dbReference type="Gene3D" id="3.10.129.10">
    <property type="entry name" value="Hotdog Thioesterase"/>
    <property type="match status" value="1"/>
</dbReference>
<dbReference type="CDD" id="cd03455">
    <property type="entry name" value="SAV4209"/>
    <property type="match status" value="1"/>
</dbReference>
<feature type="domain" description="MaoC-like" evidence="1">
    <location>
        <begin position="13"/>
        <end position="115"/>
    </location>
</feature>
<dbReference type="RefSeq" id="WP_152661804.1">
    <property type="nucleotide sequence ID" value="NZ_CP036422.1"/>
</dbReference>
<sequence>MSVSKVHDVAAGQPLPELSIPITPKLIVGGAIASRDYQNVHHDKDAAQALGSPDIFMNILTTNGLVGRYITDWAGSGASMQKLAIRLGAPNFPGDTMVLSGAVSAVDEDEGTATISFRGSNSLGDHVTGTATVKIVEQAD</sequence>
<dbReference type="InterPro" id="IPR029069">
    <property type="entry name" value="HotDog_dom_sf"/>
</dbReference>
<dbReference type="Pfam" id="PF01575">
    <property type="entry name" value="MaoC_dehydratas"/>
    <property type="match status" value="1"/>
</dbReference>
<gene>
    <name evidence="2" type="ORF">EY643_08530</name>
</gene>
<dbReference type="EMBL" id="CP036422">
    <property type="protein sequence ID" value="QFU75697.1"/>
    <property type="molecule type" value="Genomic_DNA"/>
</dbReference>
<dbReference type="OrthoDB" id="9774179at2"/>
<dbReference type="InterPro" id="IPR002539">
    <property type="entry name" value="MaoC-like_dom"/>
</dbReference>
<evidence type="ECO:0000313" key="2">
    <source>
        <dbReference type="EMBL" id="QFU75697.1"/>
    </source>
</evidence>
<organism evidence="2 3">
    <name type="scientific">Halioglobus maricola</name>
    <dbReference type="NCBI Taxonomy" id="2601894"/>
    <lineage>
        <taxon>Bacteria</taxon>
        <taxon>Pseudomonadati</taxon>
        <taxon>Pseudomonadota</taxon>
        <taxon>Gammaproteobacteria</taxon>
        <taxon>Cellvibrionales</taxon>
        <taxon>Halieaceae</taxon>
        <taxon>Halioglobus</taxon>
    </lineage>
</organism>
<keyword evidence="3" id="KW-1185">Reference proteome</keyword>
<name>A0A5P9NIU8_9GAMM</name>
<reference evidence="2 3" key="1">
    <citation type="submission" date="2019-02" db="EMBL/GenBank/DDBJ databases">
        <authorList>
            <person name="Li S.-H."/>
        </authorList>
    </citation>
    <scope>NUCLEOTIDE SEQUENCE [LARGE SCALE GENOMIC DNA]</scope>
    <source>
        <strain evidence="2 3">IMCC14385</strain>
    </source>
</reference>
<evidence type="ECO:0000313" key="3">
    <source>
        <dbReference type="Proteomes" id="UP000326287"/>
    </source>
</evidence>
<evidence type="ECO:0000259" key="1">
    <source>
        <dbReference type="Pfam" id="PF01575"/>
    </source>
</evidence>